<dbReference type="STRING" id="1844006.PhaeoP97_01743"/>
<dbReference type="EMBL" id="CP016364">
    <property type="protein sequence ID" value="APG47158.1"/>
    <property type="molecule type" value="Genomic_DNA"/>
</dbReference>
<evidence type="ECO:0000313" key="2">
    <source>
        <dbReference type="Proteomes" id="UP000183859"/>
    </source>
</evidence>
<protein>
    <submittedName>
        <fullName evidence="1">Uncharacterized protein</fullName>
    </submittedName>
</protein>
<reference evidence="2" key="1">
    <citation type="submission" date="2016-07" db="EMBL/GenBank/DDBJ databases">
        <title>Phaeobacter portensis sp. nov., a tropodithietic acid producing bacterium isolated from a German harbor.</title>
        <authorList>
            <person name="Freese H.M."/>
            <person name="Bunk B."/>
            <person name="Breider S."/>
            <person name="Brinkhoff T."/>
        </authorList>
    </citation>
    <scope>NUCLEOTIDE SEQUENCE [LARGE SCALE GENOMIC DNA]</scope>
    <source>
        <strain evidence="2">P97</strain>
    </source>
</reference>
<accession>A0A1L3I4U7</accession>
<dbReference type="RefSeq" id="WP_157891239.1">
    <property type="nucleotide sequence ID" value="NZ_CP016364.1"/>
</dbReference>
<dbReference type="AlphaFoldDB" id="A0A1L3I4U7"/>
<organism evidence="1 2">
    <name type="scientific">Phaeobacter porticola</name>
    <dbReference type="NCBI Taxonomy" id="1844006"/>
    <lineage>
        <taxon>Bacteria</taxon>
        <taxon>Pseudomonadati</taxon>
        <taxon>Pseudomonadota</taxon>
        <taxon>Alphaproteobacteria</taxon>
        <taxon>Rhodobacterales</taxon>
        <taxon>Roseobacteraceae</taxon>
        <taxon>Phaeobacter</taxon>
    </lineage>
</organism>
<dbReference type="KEGG" id="php:PhaeoP97_01743"/>
<gene>
    <name evidence="1" type="ORF">PhaeoP97_01743</name>
</gene>
<name>A0A1L3I4U7_9RHOB</name>
<evidence type="ECO:0000313" key="1">
    <source>
        <dbReference type="EMBL" id="APG47158.1"/>
    </source>
</evidence>
<dbReference type="Proteomes" id="UP000183859">
    <property type="component" value="Chromosome"/>
</dbReference>
<keyword evidence="2" id="KW-1185">Reference proteome</keyword>
<proteinExistence type="predicted"/>
<sequence length="159" mass="18283">MPHQTPKSMTDELGAWNNGAGIPLETWTECEGNYRLAVGYAALLWPRFEAVGKYILVEGVSKENIEGFENQAGSTPKGVEWVLNHWHLADLHIHDDDNLSADKLLFVGNIVKEMWEAKLQTQFPDRPCTVEFYVPDDPEELWEYQVSFWQTAWDADEQE</sequence>
<dbReference type="OrthoDB" id="7857215at2"/>